<evidence type="ECO:0000256" key="3">
    <source>
        <dbReference type="ARBA" id="ARBA00022692"/>
    </source>
</evidence>
<proteinExistence type="predicted"/>
<evidence type="ECO:0000313" key="9">
    <source>
        <dbReference type="Proteomes" id="UP000249005"/>
    </source>
</evidence>
<dbReference type="PANTHER" id="PTHR32309">
    <property type="entry name" value="TYROSINE-PROTEIN KINASE"/>
    <property type="match status" value="1"/>
</dbReference>
<dbReference type="InterPro" id="IPR050445">
    <property type="entry name" value="Bact_polysacc_biosynth/exp"/>
</dbReference>
<dbReference type="SUPFAM" id="SSF160355">
    <property type="entry name" value="Bacterial polysaccharide co-polymerase-like"/>
    <property type="match status" value="1"/>
</dbReference>
<dbReference type="KEGG" id="lri:NCTC12151_01331"/>
<keyword evidence="5 6" id="KW-0472">Membrane</keyword>
<dbReference type="Gene3D" id="3.30.1890.10">
    <property type="entry name" value="FepE-like"/>
    <property type="match status" value="1"/>
</dbReference>
<sequence>MENTLSKRLTVTDYSQRDDIDLFALLETLFLAKARLFLITFCFAAVGLAVAFLLPQKWTSQAIIVAPEMPELIEIRKELTELQVLDIKEDVSADGLYQLFIKRFDSTALQKAYLNQSSYIKNKLENTGADNTERRRLIVRTAERIKLRLNNAENKKDPQPYTAWSLTFTAETADDAQSVLKGYIDYVTTGVEKEVIDNLTSSLELRIQAEKDKLALDRQALENEHNINIQRLNYSLEVANAAGIKQPVYSHGQAVKDDPDYSVALGSDGLAQKLKIEQSITDVSHLNASIQNREMRLSKMQQIHIQGAHFQPYKFQMEPSWPVKKEGPGKALVLVLFTLLGFIIASGYVLLNHAVKSRSGKTATQAA</sequence>
<dbReference type="OrthoDB" id="6565796at2"/>
<dbReference type="RefSeq" id="WP_111739928.1">
    <property type="nucleotide sequence ID" value="NZ_LR698987.1"/>
</dbReference>
<dbReference type="NCBIfam" id="NF007699">
    <property type="entry name" value="PRK10381.1"/>
    <property type="match status" value="1"/>
</dbReference>
<evidence type="ECO:0000256" key="5">
    <source>
        <dbReference type="ARBA" id="ARBA00023136"/>
    </source>
</evidence>
<feature type="transmembrane region" description="Helical" evidence="6">
    <location>
        <begin position="36"/>
        <end position="54"/>
    </location>
</feature>
<dbReference type="AlphaFoldDB" id="A0A2X4UKL9"/>
<evidence type="ECO:0000256" key="6">
    <source>
        <dbReference type="SAM" id="Phobius"/>
    </source>
</evidence>
<feature type="transmembrane region" description="Helical" evidence="6">
    <location>
        <begin position="331"/>
        <end position="351"/>
    </location>
</feature>
<dbReference type="Proteomes" id="UP000249005">
    <property type="component" value="Chromosome 1"/>
</dbReference>
<keyword evidence="4 6" id="KW-1133">Transmembrane helix</keyword>
<evidence type="ECO:0000256" key="2">
    <source>
        <dbReference type="ARBA" id="ARBA00022475"/>
    </source>
</evidence>
<keyword evidence="2" id="KW-1003">Cell membrane</keyword>
<dbReference type="GO" id="GO:0005886">
    <property type="term" value="C:plasma membrane"/>
    <property type="evidence" value="ECO:0007669"/>
    <property type="project" value="UniProtKB-SubCell"/>
</dbReference>
<protein>
    <submittedName>
        <fullName evidence="8">Ferric enterobactin transport protein fepE</fullName>
    </submittedName>
</protein>
<evidence type="ECO:0000259" key="7">
    <source>
        <dbReference type="Pfam" id="PF02706"/>
    </source>
</evidence>
<accession>A0A2X4UKL9</accession>
<keyword evidence="9" id="KW-1185">Reference proteome</keyword>
<comment type="subcellular location">
    <subcellularLocation>
        <location evidence="1">Cell membrane</location>
        <topology evidence="1">Multi-pass membrane protein</topology>
    </subcellularLocation>
</comment>
<dbReference type="InterPro" id="IPR003856">
    <property type="entry name" value="LPS_length_determ_N"/>
</dbReference>
<reference evidence="8 9" key="1">
    <citation type="submission" date="2018-06" db="EMBL/GenBank/DDBJ databases">
        <authorList>
            <consortium name="Pathogen Informatics"/>
            <person name="Doyle S."/>
        </authorList>
    </citation>
    <scope>NUCLEOTIDE SEQUENCE [LARGE SCALE GENOMIC DNA]</scope>
    <source>
        <strain evidence="8 9">NCTC12151</strain>
    </source>
</reference>
<evidence type="ECO:0000313" key="8">
    <source>
        <dbReference type="EMBL" id="SQI39129.1"/>
    </source>
</evidence>
<dbReference type="EMBL" id="LS483470">
    <property type="protein sequence ID" value="SQI39129.1"/>
    <property type="molecule type" value="Genomic_DNA"/>
</dbReference>
<feature type="domain" description="Polysaccharide chain length determinant N-terminal" evidence="7">
    <location>
        <begin position="18"/>
        <end position="115"/>
    </location>
</feature>
<dbReference type="Gene3D" id="1.10.287.210">
    <property type="match status" value="1"/>
</dbReference>
<name>A0A2X4UKL9_9GAMM</name>
<dbReference type="GO" id="GO:0004713">
    <property type="term" value="F:protein tyrosine kinase activity"/>
    <property type="evidence" value="ECO:0007669"/>
    <property type="project" value="TreeGrafter"/>
</dbReference>
<gene>
    <name evidence="8" type="primary">fepE_2</name>
    <name evidence="8" type="ORF">NCTC12151_01331</name>
</gene>
<keyword evidence="3 6" id="KW-0812">Transmembrane</keyword>
<organism evidence="8 9">
    <name type="scientific">Leminorella richardii</name>
    <dbReference type="NCBI Taxonomy" id="158841"/>
    <lineage>
        <taxon>Bacteria</taxon>
        <taxon>Pseudomonadati</taxon>
        <taxon>Pseudomonadota</taxon>
        <taxon>Gammaproteobacteria</taxon>
        <taxon>Enterobacterales</taxon>
        <taxon>Budviciaceae</taxon>
        <taxon>Leminorella</taxon>
    </lineage>
</organism>
<evidence type="ECO:0000256" key="4">
    <source>
        <dbReference type="ARBA" id="ARBA00022989"/>
    </source>
</evidence>
<dbReference type="Pfam" id="PF02706">
    <property type="entry name" value="Wzz"/>
    <property type="match status" value="1"/>
</dbReference>
<evidence type="ECO:0000256" key="1">
    <source>
        <dbReference type="ARBA" id="ARBA00004651"/>
    </source>
</evidence>
<dbReference type="PANTHER" id="PTHR32309:SF13">
    <property type="entry name" value="FERRIC ENTEROBACTIN TRANSPORT PROTEIN FEPE"/>
    <property type="match status" value="1"/>
</dbReference>